<keyword evidence="4 5" id="KW-0560">Oxidoreductase</keyword>
<comment type="similarity">
    <text evidence="2 5">Belongs to the carotenoid/retinoid oxidoreductase family.</text>
</comment>
<comment type="pathway">
    <text evidence="1 5">Carotenoid biosynthesis.</text>
</comment>
<comment type="caution">
    <text evidence="7">The sequence shown here is derived from an EMBL/GenBank/DDBJ whole genome shotgun (WGS) entry which is preliminary data.</text>
</comment>
<dbReference type="PROSITE" id="PS00982">
    <property type="entry name" value="PHYTOENE_DH"/>
    <property type="match status" value="1"/>
</dbReference>
<dbReference type="OrthoDB" id="9774675at2"/>
<dbReference type="Gene3D" id="3.50.50.60">
    <property type="entry name" value="FAD/NAD(P)-binding domain"/>
    <property type="match status" value="2"/>
</dbReference>
<dbReference type="GO" id="GO:0016627">
    <property type="term" value="F:oxidoreductase activity, acting on the CH-CH group of donors"/>
    <property type="evidence" value="ECO:0007669"/>
    <property type="project" value="UniProtKB-ARBA"/>
</dbReference>
<dbReference type="RefSeq" id="WP_120601124.1">
    <property type="nucleotide sequence ID" value="NZ_RAWE01000008.1"/>
</dbReference>
<evidence type="ECO:0000256" key="1">
    <source>
        <dbReference type="ARBA" id="ARBA00004829"/>
    </source>
</evidence>
<dbReference type="FunFam" id="3.50.50.60:FF:000171">
    <property type="entry name" value="zeta-carotene-forming phytoene desaturase"/>
    <property type="match status" value="1"/>
</dbReference>
<accession>A0A3A8KF33</accession>
<sequence length="514" mass="57285">MSAQGKRVVVVGAGVGGLAAAARLARQGFDVQVFEKTHGPGGRCNQLQVDGFTWDVGPTIVLMPEVFEETFRALGRRIEDYLTLVRCDPNYRVHFRDGSDVTFTSELCTMGRELERVEPGSFQRYLAFMAQGRDQYRISLDHFVGRNFNGVRDYFSPGVLAKIFKARAHRRMYADVSRYFQDDRLRAAMTFQTMYLGVSPFESPAVYGLLPFTELGVGIWFPKGGLYAIPLALERLAREEGVTLHYGRAVERILTEGGRTTGVRLVGGEVVSADAVLCNADLPYAYEKLLDPKDAPFKRGEKLRFTSSGYMLYLGMKKRVPGLLHHNVMFGRDYAGSFEDIFQRFRVPEDPSFYVNVPTRTDPSLAPEGKDALYVLVPVPHQHSNLDWKVEGPKVRAKVFQRLAELGYPDLEADIEVERVFTPDDWAGTYNLARGSAFGLAQNFFQIGPFRPANVDPHVKNLFFVGASTQPGTGLPTVLISARLVTERLTEWAHKQGVALSPRQGVPAAVEVAA</sequence>
<evidence type="ECO:0000313" key="7">
    <source>
        <dbReference type="EMBL" id="RKH06753.1"/>
    </source>
</evidence>
<name>A0A3A8KF33_9BACT</name>
<dbReference type="Proteomes" id="UP000268313">
    <property type="component" value="Unassembled WGS sequence"/>
</dbReference>
<protein>
    <submittedName>
        <fullName evidence="7">Phytoene desaturase</fullName>
    </submittedName>
</protein>
<dbReference type="PANTHER" id="PTHR43734:SF1">
    <property type="entry name" value="PHYTOENE DESATURASE"/>
    <property type="match status" value="1"/>
</dbReference>
<dbReference type="GO" id="GO:0016117">
    <property type="term" value="P:carotenoid biosynthetic process"/>
    <property type="evidence" value="ECO:0007669"/>
    <property type="project" value="UniProtKB-KW"/>
</dbReference>
<reference evidence="8" key="1">
    <citation type="submission" date="2018-09" db="EMBL/GenBank/DDBJ databases">
        <authorList>
            <person name="Livingstone P.G."/>
            <person name="Whitworth D.E."/>
        </authorList>
    </citation>
    <scope>NUCLEOTIDE SEQUENCE [LARGE SCALE GENOMIC DNA]</scope>
    <source>
        <strain evidence="8">CA043D</strain>
    </source>
</reference>
<dbReference type="PRINTS" id="PR00419">
    <property type="entry name" value="ADXRDTASE"/>
</dbReference>
<organism evidence="7 8">
    <name type="scientific">Corallococcus carmarthensis</name>
    <dbReference type="NCBI Taxonomy" id="2316728"/>
    <lineage>
        <taxon>Bacteria</taxon>
        <taxon>Pseudomonadati</taxon>
        <taxon>Myxococcota</taxon>
        <taxon>Myxococcia</taxon>
        <taxon>Myxococcales</taxon>
        <taxon>Cystobacterineae</taxon>
        <taxon>Myxococcaceae</taxon>
        <taxon>Corallococcus</taxon>
    </lineage>
</organism>
<dbReference type="PANTHER" id="PTHR43734">
    <property type="entry name" value="PHYTOENE DESATURASE"/>
    <property type="match status" value="1"/>
</dbReference>
<dbReference type="InterPro" id="IPR002937">
    <property type="entry name" value="Amino_oxidase"/>
</dbReference>
<proteinExistence type="inferred from homology"/>
<evidence type="ECO:0000256" key="3">
    <source>
        <dbReference type="ARBA" id="ARBA00022746"/>
    </source>
</evidence>
<dbReference type="InterPro" id="IPR014105">
    <property type="entry name" value="Carotenoid/retinoid_OxRdtase"/>
</dbReference>
<dbReference type="Pfam" id="PF01593">
    <property type="entry name" value="Amino_oxidase"/>
    <property type="match status" value="1"/>
</dbReference>
<evidence type="ECO:0000256" key="2">
    <source>
        <dbReference type="ARBA" id="ARBA00006046"/>
    </source>
</evidence>
<keyword evidence="3 5" id="KW-0125">Carotenoid biosynthesis</keyword>
<gene>
    <name evidence="7" type="primary">crtI</name>
    <name evidence="7" type="ORF">D7X32_03800</name>
</gene>
<evidence type="ECO:0000313" key="8">
    <source>
        <dbReference type="Proteomes" id="UP000268313"/>
    </source>
</evidence>
<dbReference type="NCBIfam" id="TIGR02734">
    <property type="entry name" value="crtI_fam"/>
    <property type="match status" value="1"/>
</dbReference>
<dbReference type="EMBL" id="RAWE01000008">
    <property type="protein sequence ID" value="RKH06753.1"/>
    <property type="molecule type" value="Genomic_DNA"/>
</dbReference>
<dbReference type="AlphaFoldDB" id="A0A3A8KF33"/>
<feature type="domain" description="Amine oxidase" evidence="6">
    <location>
        <begin position="16"/>
        <end position="488"/>
    </location>
</feature>
<dbReference type="InterPro" id="IPR008150">
    <property type="entry name" value="Phytoene_DH_bac_CS"/>
</dbReference>
<dbReference type="SUPFAM" id="SSF51905">
    <property type="entry name" value="FAD/NAD(P)-binding domain"/>
    <property type="match status" value="1"/>
</dbReference>
<evidence type="ECO:0000256" key="5">
    <source>
        <dbReference type="RuleBase" id="RU362075"/>
    </source>
</evidence>
<evidence type="ECO:0000256" key="4">
    <source>
        <dbReference type="ARBA" id="ARBA00023002"/>
    </source>
</evidence>
<dbReference type="InterPro" id="IPR036188">
    <property type="entry name" value="FAD/NAD-bd_sf"/>
</dbReference>
<evidence type="ECO:0000259" key="6">
    <source>
        <dbReference type="Pfam" id="PF01593"/>
    </source>
</evidence>
<keyword evidence="8" id="KW-1185">Reference proteome</keyword>